<sequence>MIEEELQSPEELMPLVTSHLKHAFNILNPNNRPRQHQPLLAQPIQAELAADSGDLVSGTCGDKPTRTYKHPWSC</sequence>
<accession>A0ABR2FXH6</accession>
<evidence type="ECO:0000313" key="2">
    <source>
        <dbReference type="Proteomes" id="UP001472677"/>
    </source>
</evidence>
<organism evidence="1 2">
    <name type="scientific">Hibiscus sabdariffa</name>
    <name type="common">roselle</name>
    <dbReference type="NCBI Taxonomy" id="183260"/>
    <lineage>
        <taxon>Eukaryota</taxon>
        <taxon>Viridiplantae</taxon>
        <taxon>Streptophyta</taxon>
        <taxon>Embryophyta</taxon>
        <taxon>Tracheophyta</taxon>
        <taxon>Spermatophyta</taxon>
        <taxon>Magnoliopsida</taxon>
        <taxon>eudicotyledons</taxon>
        <taxon>Gunneridae</taxon>
        <taxon>Pentapetalae</taxon>
        <taxon>rosids</taxon>
        <taxon>malvids</taxon>
        <taxon>Malvales</taxon>
        <taxon>Malvaceae</taxon>
        <taxon>Malvoideae</taxon>
        <taxon>Hibiscus</taxon>
    </lineage>
</organism>
<evidence type="ECO:0000313" key="1">
    <source>
        <dbReference type="EMBL" id="KAK8588848.1"/>
    </source>
</evidence>
<keyword evidence="2" id="KW-1185">Reference proteome</keyword>
<comment type="caution">
    <text evidence="1">The sequence shown here is derived from an EMBL/GenBank/DDBJ whole genome shotgun (WGS) entry which is preliminary data.</text>
</comment>
<protein>
    <submittedName>
        <fullName evidence="1">Uncharacterized protein</fullName>
    </submittedName>
</protein>
<reference evidence="1 2" key="1">
    <citation type="journal article" date="2024" name="G3 (Bethesda)">
        <title>Genome assembly of Hibiscus sabdariffa L. provides insights into metabolisms of medicinal natural products.</title>
        <authorList>
            <person name="Kim T."/>
        </authorList>
    </citation>
    <scope>NUCLEOTIDE SEQUENCE [LARGE SCALE GENOMIC DNA]</scope>
    <source>
        <strain evidence="1">TK-2024</strain>
        <tissue evidence="1">Old leaves</tissue>
    </source>
</reference>
<gene>
    <name evidence="1" type="ORF">V6N12_023261</name>
</gene>
<dbReference type="EMBL" id="JBBPBM010000004">
    <property type="protein sequence ID" value="KAK8588848.1"/>
    <property type="molecule type" value="Genomic_DNA"/>
</dbReference>
<name>A0ABR2FXH6_9ROSI</name>
<proteinExistence type="predicted"/>
<dbReference type="Proteomes" id="UP001472677">
    <property type="component" value="Unassembled WGS sequence"/>
</dbReference>